<reference evidence="2 3" key="1">
    <citation type="journal article" date="2019" name="Int. J. Syst. Evol. Microbiol.">
        <title>The Global Catalogue of Microorganisms (GCM) 10K type strain sequencing project: providing services to taxonomists for standard genome sequencing and annotation.</title>
        <authorList>
            <consortium name="The Broad Institute Genomics Platform"/>
            <consortium name="The Broad Institute Genome Sequencing Center for Infectious Disease"/>
            <person name="Wu L."/>
            <person name="Ma J."/>
        </authorList>
    </citation>
    <scope>NUCLEOTIDE SEQUENCE [LARGE SCALE GENOMIC DNA]</scope>
    <source>
        <strain evidence="2 3">JCM 10696</strain>
    </source>
</reference>
<sequence>MNEWIETACAELGLEPGALDRDLVLDLTRDVAHGVARPAAPLTAYLLGVAVGRGGDAAALADRLAALAREPR</sequence>
<dbReference type="RefSeq" id="WP_344247053.1">
    <property type="nucleotide sequence ID" value="NZ_BAAAHH010000056.1"/>
</dbReference>
<organism evidence="2 3">
    <name type="scientific">Actinocorallia libanotica</name>
    <dbReference type="NCBI Taxonomy" id="46162"/>
    <lineage>
        <taxon>Bacteria</taxon>
        <taxon>Bacillati</taxon>
        <taxon>Actinomycetota</taxon>
        <taxon>Actinomycetes</taxon>
        <taxon>Streptosporangiales</taxon>
        <taxon>Thermomonosporaceae</taxon>
        <taxon>Actinocorallia</taxon>
    </lineage>
</organism>
<dbReference type="InterPro" id="IPR045598">
    <property type="entry name" value="DUF6457"/>
</dbReference>
<dbReference type="Proteomes" id="UP001500665">
    <property type="component" value="Unassembled WGS sequence"/>
</dbReference>
<evidence type="ECO:0000313" key="3">
    <source>
        <dbReference type="Proteomes" id="UP001500665"/>
    </source>
</evidence>
<name>A0ABN1RZ86_9ACTN</name>
<dbReference type="Pfam" id="PF20058">
    <property type="entry name" value="DUF6457"/>
    <property type="match status" value="1"/>
</dbReference>
<feature type="domain" description="DUF6457" evidence="1">
    <location>
        <begin position="1"/>
        <end position="69"/>
    </location>
</feature>
<evidence type="ECO:0000313" key="2">
    <source>
        <dbReference type="EMBL" id="GAA0968404.1"/>
    </source>
</evidence>
<comment type="caution">
    <text evidence="2">The sequence shown here is derived from an EMBL/GenBank/DDBJ whole genome shotgun (WGS) entry which is preliminary data.</text>
</comment>
<dbReference type="EMBL" id="BAAAHH010000056">
    <property type="protein sequence ID" value="GAA0968404.1"/>
    <property type="molecule type" value="Genomic_DNA"/>
</dbReference>
<proteinExistence type="predicted"/>
<gene>
    <name evidence="2" type="ORF">GCM10009550_73720</name>
</gene>
<evidence type="ECO:0000259" key="1">
    <source>
        <dbReference type="Pfam" id="PF20058"/>
    </source>
</evidence>
<accession>A0ABN1RZ86</accession>
<protein>
    <recommendedName>
        <fullName evidence="1">DUF6457 domain-containing protein</fullName>
    </recommendedName>
</protein>
<keyword evidence="3" id="KW-1185">Reference proteome</keyword>